<dbReference type="Gene3D" id="3.20.20.520">
    <property type="entry name" value="Glycosyl hydrolase family 115"/>
    <property type="match status" value="1"/>
</dbReference>
<protein>
    <submittedName>
        <fullName evidence="3">Immunoglobulin I-set domain-containing protein</fullName>
    </submittedName>
</protein>
<dbReference type="InterPro" id="IPR031924">
    <property type="entry name" value="GH115"/>
</dbReference>
<name>A0AA38RSK6_9PEZI</name>
<dbReference type="InterPro" id="IPR029018">
    <property type="entry name" value="Hex-like_dom2"/>
</dbReference>
<dbReference type="EMBL" id="JANBVO010000001">
    <property type="protein sequence ID" value="KAJ9157353.1"/>
    <property type="molecule type" value="Genomic_DNA"/>
</dbReference>
<proteinExistence type="predicted"/>
<feature type="domain" description="Gylcosyl hydrolase 115 C-terminal" evidence="2">
    <location>
        <begin position="671"/>
        <end position="853"/>
    </location>
</feature>
<evidence type="ECO:0000313" key="4">
    <source>
        <dbReference type="Proteomes" id="UP001174694"/>
    </source>
</evidence>
<gene>
    <name evidence="3" type="ORF">NKR23_g533</name>
</gene>
<evidence type="ECO:0000259" key="2">
    <source>
        <dbReference type="Pfam" id="PF17829"/>
    </source>
</evidence>
<comment type="caution">
    <text evidence="3">The sequence shown here is derived from an EMBL/GenBank/DDBJ whole genome shotgun (WGS) entry which is preliminary data.</text>
</comment>
<evidence type="ECO:0000256" key="1">
    <source>
        <dbReference type="ARBA" id="ARBA00022801"/>
    </source>
</evidence>
<dbReference type="Proteomes" id="UP001174694">
    <property type="component" value="Unassembled WGS sequence"/>
</dbReference>
<accession>A0AA38RSK6</accession>
<dbReference type="Gene3D" id="1.20.58.2150">
    <property type="match status" value="1"/>
</dbReference>
<keyword evidence="1" id="KW-0378">Hydrolase</keyword>
<dbReference type="InterPro" id="IPR042301">
    <property type="entry name" value="GH115_sf"/>
</dbReference>
<dbReference type="Gene3D" id="2.60.120.1620">
    <property type="match status" value="1"/>
</dbReference>
<dbReference type="PANTHER" id="PTHR37842:SF2">
    <property type="entry name" value="GYLCOSYL HYDROLASE 115 C-TERMINAL DOMAIN-CONTAINING PROTEIN"/>
    <property type="match status" value="1"/>
</dbReference>
<organism evidence="3 4">
    <name type="scientific">Pleurostoma richardsiae</name>
    <dbReference type="NCBI Taxonomy" id="41990"/>
    <lineage>
        <taxon>Eukaryota</taxon>
        <taxon>Fungi</taxon>
        <taxon>Dikarya</taxon>
        <taxon>Ascomycota</taxon>
        <taxon>Pezizomycotina</taxon>
        <taxon>Sordariomycetes</taxon>
        <taxon>Sordariomycetidae</taxon>
        <taxon>Calosphaeriales</taxon>
        <taxon>Pleurostomataceae</taxon>
        <taxon>Pleurostoma</taxon>
    </lineage>
</organism>
<evidence type="ECO:0000313" key="3">
    <source>
        <dbReference type="EMBL" id="KAJ9157353.1"/>
    </source>
</evidence>
<dbReference type="PANTHER" id="PTHR37842">
    <property type="match status" value="1"/>
</dbReference>
<keyword evidence="4" id="KW-1185">Reference proteome</keyword>
<dbReference type="Pfam" id="PF15979">
    <property type="entry name" value="Glyco_hydro_115"/>
    <property type="match status" value="1"/>
</dbReference>
<dbReference type="AlphaFoldDB" id="A0AA38RSK6"/>
<dbReference type="InterPro" id="IPR041437">
    <property type="entry name" value="GH115_C"/>
</dbReference>
<dbReference type="Gene3D" id="3.30.379.10">
    <property type="entry name" value="Chitobiase/beta-hexosaminidase domain 2-like"/>
    <property type="match status" value="1"/>
</dbReference>
<dbReference type="Pfam" id="PF17829">
    <property type="entry name" value="GH115_C"/>
    <property type="match status" value="1"/>
</dbReference>
<dbReference type="GO" id="GO:0016787">
    <property type="term" value="F:hydrolase activity"/>
    <property type="evidence" value="ECO:0007669"/>
    <property type="project" value="UniProtKB-KW"/>
</dbReference>
<sequence length="857" mass="95346">MFGVFTLAQQAGQSPYHWWADVPATEHSTIYALPKTTVQGEPSVKYRGLFINDEAPGLTGWWSNFNNVTHQPLDSEFYRHVFDMLLRLKANFLWPAMWGSYVPKPGNIFFTDDPYNQQLADDYGIVVSTSHHEPMQRATNEWNETVTGSWDWVNNKDNVTAFMEEGVRRAGNNESYFTLGMRGPGDSAIQADDPIAVLRDVFSTEREILSKYYGSPSTARQLWTAYKEVATYYAAGLAPPDDVTLMFTDDNFGNIQRLPVSNESERSGGIGLYYHLEYVGSPKSYKWQNTNNLAKVYKELSQALERGMDRIWVINVADIKPMELPFGFVMDLAWDSSKLSFENIPDYLEAFATREFGEAYAKDIADILLQHSHLIGRRKYESTSPTTYSILNYRESERVLDEWAQLASRVSEVGAQLPDAVQSTIFHLVRYPVQSGYLYHAVTIGQGLNSQYGYERRNSANAIAQQVLDDFDGDFDLLDEYDSLVGGKWRGILSQPKYDMSFDSAWRQTSRDVVANLSYVQLRQNADYEVGALGIYAEGSSSAANLARFCASIDPSQPTESVWAPILATLTPYGPAVHIVDIFHRGDYRVPLSWSLSIPSEFDSWLIIVPSEGVVSATQPQQRLNVSVDWDAAPLNFDGTIDVRVDFNTSPSWDLLHVPVQAERVPDDFHGFPEAAGVISIEAPHFQRSDPGNAENVSFALIPYLGSRSESGSIALRPYAAARAANETSPADAPAVEYDFYLFNDTTSLAATLYVTNGLDTDPYTPMGFSLTLNDAGAKNFTRVLAAPATAGDLPSVWTDQVRDGVWTLHVALGAAKAGKHTLRWSVSSPEVYLEKIVLDAGGLKSSYLGPPETAQV</sequence>
<reference evidence="3" key="1">
    <citation type="submission" date="2022-07" db="EMBL/GenBank/DDBJ databases">
        <title>Fungi with potential for degradation of polypropylene.</title>
        <authorList>
            <person name="Gostincar C."/>
        </authorList>
    </citation>
    <scope>NUCLEOTIDE SEQUENCE</scope>
    <source>
        <strain evidence="3">EXF-13308</strain>
    </source>
</reference>